<dbReference type="EMBL" id="ML121549">
    <property type="protein sequence ID" value="RPB22872.1"/>
    <property type="molecule type" value="Genomic_DNA"/>
</dbReference>
<proteinExistence type="predicted"/>
<accession>A0A3N4LNI7</accession>
<evidence type="ECO:0000313" key="1">
    <source>
        <dbReference type="EMBL" id="RPB22872.1"/>
    </source>
</evidence>
<reference evidence="1 2" key="1">
    <citation type="journal article" date="2018" name="Nat. Ecol. Evol.">
        <title>Pezizomycetes genomes reveal the molecular basis of ectomycorrhizal truffle lifestyle.</title>
        <authorList>
            <person name="Murat C."/>
            <person name="Payen T."/>
            <person name="Noel B."/>
            <person name="Kuo A."/>
            <person name="Morin E."/>
            <person name="Chen J."/>
            <person name="Kohler A."/>
            <person name="Krizsan K."/>
            <person name="Balestrini R."/>
            <person name="Da Silva C."/>
            <person name="Montanini B."/>
            <person name="Hainaut M."/>
            <person name="Levati E."/>
            <person name="Barry K.W."/>
            <person name="Belfiori B."/>
            <person name="Cichocki N."/>
            <person name="Clum A."/>
            <person name="Dockter R.B."/>
            <person name="Fauchery L."/>
            <person name="Guy J."/>
            <person name="Iotti M."/>
            <person name="Le Tacon F."/>
            <person name="Lindquist E.A."/>
            <person name="Lipzen A."/>
            <person name="Malagnac F."/>
            <person name="Mello A."/>
            <person name="Molinier V."/>
            <person name="Miyauchi S."/>
            <person name="Poulain J."/>
            <person name="Riccioni C."/>
            <person name="Rubini A."/>
            <person name="Sitrit Y."/>
            <person name="Splivallo R."/>
            <person name="Traeger S."/>
            <person name="Wang M."/>
            <person name="Zifcakova L."/>
            <person name="Wipf D."/>
            <person name="Zambonelli A."/>
            <person name="Paolocci F."/>
            <person name="Nowrousian M."/>
            <person name="Ottonello S."/>
            <person name="Baldrian P."/>
            <person name="Spatafora J.W."/>
            <person name="Henrissat B."/>
            <person name="Nagy L.G."/>
            <person name="Aury J.M."/>
            <person name="Wincker P."/>
            <person name="Grigoriev I.V."/>
            <person name="Bonfante P."/>
            <person name="Martin F.M."/>
        </authorList>
    </citation>
    <scope>NUCLEOTIDE SEQUENCE [LARGE SCALE GENOMIC DNA]</scope>
    <source>
        <strain evidence="1 2">ATCC MYA-4762</strain>
    </source>
</reference>
<keyword evidence="2" id="KW-1185">Reference proteome</keyword>
<gene>
    <name evidence="1" type="ORF">L211DRAFT_307534</name>
</gene>
<name>A0A3N4LNI7_9PEZI</name>
<evidence type="ECO:0000313" key="2">
    <source>
        <dbReference type="Proteomes" id="UP000267821"/>
    </source>
</evidence>
<organism evidence="1 2">
    <name type="scientific">Terfezia boudieri ATCC MYA-4762</name>
    <dbReference type="NCBI Taxonomy" id="1051890"/>
    <lineage>
        <taxon>Eukaryota</taxon>
        <taxon>Fungi</taxon>
        <taxon>Dikarya</taxon>
        <taxon>Ascomycota</taxon>
        <taxon>Pezizomycotina</taxon>
        <taxon>Pezizomycetes</taxon>
        <taxon>Pezizales</taxon>
        <taxon>Pezizaceae</taxon>
        <taxon>Terfezia</taxon>
    </lineage>
</organism>
<protein>
    <submittedName>
        <fullName evidence="1">Uncharacterized protein</fullName>
    </submittedName>
</protein>
<dbReference type="Proteomes" id="UP000267821">
    <property type="component" value="Unassembled WGS sequence"/>
</dbReference>
<sequence>MGPTDWYQTGILRLTIYTPVDDRLSILVSRVMMGGAGDVVYVECTELPMRLVTFLFDECDIQDCVHREGSKSISLGGGLFGESAEVDIPSHRALRARTWTARRPQLINVCLLSRRITSDYAILELFHTFSIKGTHGDANFHKQTSNIYCGNTNEIIHSGG</sequence>
<dbReference type="InParanoid" id="A0A3N4LNI7"/>
<dbReference type="AlphaFoldDB" id="A0A3N4LNI7"/>